<evidence type="ECO:0000313" key="1">
    <source>
        <dbReference type="EMBL" id="GBD00285.1"/>
    </source>
</evidence>
<dbReference type="GO" id="GO:0006260">
    <property type="term" value="P:DNA replication"/>
    <property type="evidence" value="ECO:0007669"/>
    <property type="project" value="InterPro"/>
</dbReference>
<comment type="caution">
    <text evidence="1">The sequence shown here is derived from an EMBL/GenBank/DDBJ whole genome shotgun (WGS) entry which is preliminary data.</text>
</comment>
<dbReference type="EMBL" id="BEHT01000072">
    <property type="protein sequence ID" value="GBD00285.1"/>
    <property type="molecule type" value="Genomic_DNA"/>
</dbReference>
<gene>
    <name evidence="1" type="ORF">HRbin17_02825</name>
</gene>
<name>A0A2H5XGI2_9BACT</name>
<sequence>MLAETWSGGQPERLHALEQALVRALAEQQRRQTWHRSPTPPLPNDPIAAALIAPQQIPPGVLRAERDLIAGLVQDPALARHILTQMSPDEFLLPVHRDLARLAQGCLEEQSFAELPVLVGDLGDELLRQTLSGLLLHDITPLHARNAVEDRIQRLRRYRLEETLRRQRAELLQKMMAGQLSRDDPTWQVWQETLRTLKLPTR</sequence>
<dbReference type="AlphaFoldDB" id="A0A2H5XGI2"/>
<dbReference type="GO" id="GO:0003678">
    <property type="term" value="F:DNA helicase activity"/>
    <property type="evidence" value="ECO:0007669"/>
    <property type="project" value="InterPro"/>
</dbReference>
<accession>A0A2H5XGI2</accession>
<evidence type="ECO:0000313" key="2">
    <source>
        <dbReference type="Proteomes" id="UP000236173"/>
    </source>
</evidence>
<evidence type="ECO:0008006" key="3">
    <source>
        <dbReference type="Google" id="ProtNLM"/>
    </source>
</evidence>
<dbReference type="SUPFAM" id="SSF48024">
    <property type="entry name" value="N-terminal domain of DnaB helicase"/>
    <property type="match status" value="1"/>
</dbReference>
<dbReference type="Gene3D" id="1.10.860.10">
    <property type="entry name" value="DNAb Helicase, Chain A"/>
    <property type="match status" value="1"/>
</dbReference>
<proteinExistence type="predicted"/>
<organism evidence="1 2">
    <name type="scientific">Candidatus Fervidibacter japonicus</name>
    <dbReference type="NCBI Taxonomy" id="2035412"/>
    <lineage>
        <taxon>Bacteria</taxon>
        <taxon>Candidatus Fervidibacterota</taxon>
        <taxon>Candidatus Fervidibacter</taxon>
    </lineage>
</organism>
<protein>
    <recommendedName>
        <fullName evidence="3">DNA helicase DnaB-like N-terminal domain-containing protein</fullName>
    </recommendedName>
</protein>
<dbReference type="InterPro" id="IPR036185">
    <property type="entry name" value="DNA_heli_DnaB-like_N_sf"/>
</dbReference>
<dbReference type="GO" id="GO:0005524">
    <property type="term" value="F:ATP binding"/>
    <property type="evidence" value="ECO:0007669"/>
    <property type="project" value="InterPro"/>
</dbReference>
<reference evidence="2" key="1">
    <citation type="submission" date="2017-09" db="EMBL/GenBank/DDBJ databases">
        <title>Metaegenomics of thermophilic ammonia-oxidizing enrichment culture.</title>
        <authorList>
            <person name="Kato S."/>
            <person name="Suzuki K."/>
        </authorList>
    </citation>
    <scope>NUCLEOTIDE SEQUENCE [LARGE SCALE GENOMIC DNA]</scope>
</reference>
<dbReference type="Proteomes" id="UP000236173">
    <property type="component" value="Unassembled WGS sequence"/>
</dbReference>
<dbReference type="InterPro" id="IPR016136">
    <property type="entry name" value="DNA_helicase_N/primase_C"/>
</dbReference>